<dbReference type="Proteomes" id="UP000319143">
    <property type="component" value="Unassembled WGS sequence"/>
</dbReference>
<dbReference type="EMBL" id="SJPV01000005">
    <property type="protein sequence ID" value="TWU37291.1"/>
    <property type="molecule type" value="Genomic_DNA"/>
</dbReference>
<dbReference type="GO" id="GO:0032259">
    <property type="term" value="P:methylation"/>
    <property type="evidence" value="ECO:0007669"/>
    <property type="project" value="UniProtKB-KW"/>
</dbReference>
<feature type="domain" description="tRNA/rRNA methyltransferase SpoU type" evidence="4">
    <location>
        <begin position="116"/>
        <end position="258"/>
    </location>
</feature>
<dbReference type="EC" id="2.1.1.185" evidence="6"/>
<evidence type="ECO:0000259" key="5">
    <source>
        <dbReference type="Pfam" id="PF22435"/>
    </source>
</evidence>
<accession>A0A5C6DNQ4</accession>
<keyword evidence="2 6" id="KW-0489">Methyltransferase</keyword>
<dbReference type="GO" id="GO:0008173">
    <property type="term" value="F:RNA methyltransferase activity"/>
    <property type="evidence" value="ECO:0007669"/>
    <property type="project" value="InterPro"/>
</dbReference>
<evidence type="ECO:0000313" key="6">
    <source>
        <dbReference type="EMBL" id="TWU37291.1"/>
    </source>
</evidence>
<dbReference type="GO" id="GO:0006396">
    <property type="term" value="P:RNA processing"/>
    <property type="evidence" value="ECO:0007669"/>
    <property type="project" value="InterPro"/>
</dbReference>
<dbReference type="AlphaFoldDB" id="A0A5C6DNQ4"/>
<dbReference type="InterPro" id="IPR053888">
    <property type="entry name" value="MRM3-like_sub_bind"/>
</dbReference>
<dbReference type="InterPro" id="IPR029064">
    <property type="entry name" value="Ribosomal_eL30-like_sf"/>
</dbReference>
<dbReference type="SUPFAM" id="SSF75217">
    <property type="entry name" value="alpha/beta knot"/>
    <property type="match status" value="1"/>
</dbReference>
<dbReference type="GO" id="GO:0003723">
    <property type="term" value="F:RNA binding"/>
    <property type="evidence" value="ECO:0007669"/>
    <property type="project" value="InterPro"/>
</dbReference>
<organism evidence="6 7">
    <name type="scientific">Novipirellula artificiosorum</name>
    <dbReference type="NCBI Taxonomy" id="2528016"/>
    <lineage>
        <taxon>Bacteria</taxon>
        <taxon>Pseudomonadati</taxon>
        <taxon>Planctomycetota</taxon>
        <taxon>Planctomycetia</taxon>
        <taxon>Pirellulales</taxon>
        <taxon>Pirellulaceae</taxon>
        <taxon>Novipirellula</taxon>
    </lineage>
</organism>
<reference evidence="6 7" key="1">
    <citation type="submission" date="2019-02" db="EMBL/GenBank/DDBJ databases">
        <title>Deep-cultivation of Planctomycetes and their phenomic and genomic characterization uncovers novel biology.</title>
        <authorList>
            <person name="Wiegand S."/>
            <person name="Jogler M."/>
            <person name="Boedeker C."/>
            <person name="Pinto D."/>
            <person name="Vollmers J."/>
            <person name="Rivas-Marin E."/>
            <person name="Kohn T."/>
            <person name="Peeters S.H."/>
            <person name="Heuer A."/>
            <person name="Rast P."/>
            <person name="Oberbeckmann S."/>
            <person name="Bunk B."/>
            <person name="Jeske O."/>
            <person name="Meyerdierks A."/>
            <person name="Storesund J.E."/>
            <person name="Kallscheuer N."/>
            <person name="Luecker S."/>
            <person name="Lage O.M."/>
            <person name="Pohl T."/>
            <person name="Merkel B.J."/>
            <person name="Hornburger P."/>
            <person name="Mueller R.-W."/>
            <person name="Bruemmer F."/>
            <person name="Labrenz M."/>
            <person name="Spormann A.M."/>
            <person name="Op Den Camp H."/>
            <person name="Overmann J."/>
            <person name="Amann R."/>
            <person name="Jetten M.S.M."/>
            <person name="Mascher T."/>
            <person name="Medema M.H."/>
            <person name="Devos D.P."/>
            <person name="Kaster A.-K."/>
            <person name="Ovreas L."/>
            <person name="Rohde M."/>
            <person name="Galperin M.Y."/>
            <person name="Jogler C."/>
        </authorList>
    </citation>
    <scope>NUCLEOTIDE SEQUENCE [LARGE SCALE GENOMIC DNA]</scope>
    <source>
        <strain evidence="6 7">Poly41</strain>
    </source>
</reference>
<evidence type="ECO:0000256" key="1">
    <source>
        <dbReference type="ARBA" id="ARBA00007228"/>
    </source>
</evidence>
<proteinExistence type="inferred from homology"/>
<dbReference type="Pfam" id="PF22435">
    <property type="entry name" value="MRM3-like_sub_bind"/>
    <property type="match status" value="1"/>
</dbReference>
<dbReference type="PANTHER" id="PTHR43191:SF2">
    <property type="entry name" value="RRNA METHYLTRANSFERASE 3, MITOCHONDRIAL"/>
    <property type="match status" value="1"/>
</dbReference>
<keyword evidence="3 6" id="KW-0808">Transferase</keyword>
<evidence type="ECO:0000313" key="7">
    <source>
        <dbReference type="Proteomes" id="UP000319143"/>
    </source>
</evidence>
<dbReference type="PANTHER" id="PTHR43191">
    <property type="entry name" value="RRNA METHYLTRANSFERASE 3"/>
    <property type="match status" value="1"/>
</dbReference>
<dbReference type="RefSeq" id="WP_146527632.1">
    <property type="nucleotide sequence ID" value="NZ_SJPV01000005.1"/>
</dbReference>
<protein>
    <submittedName>
        <fullName evidence="6">23S rRNA (Guanosine-2'-O-)-methyltransferase RlmB</fullName>
        <ecNumber evidence="6">2.1.1.185</ecNumber>
    </submittedName>
</protein>
<gene>
    <name evidence="6" type="primary">rlmB</name>
    <name evidence="6" type="ORF">Poly41_34200</name>
</gene>
<comment type="caution">
    <text evidence="6">The sequence shown here is derived from an EMBL/GenBank/DDBJ whole genome shotgun (WGS) entry which is preliminary data.</text>
</comment>
<evidence type="ECO:0000256" key="3">
    <source>
        <dbReference type="ARBA" id="ARBA00022679"/>
    </source>
</evidence>
<dbReference type="Gene3D" id="3.30.1330.30">
    <property type="match status" value="1"/>
</dbReference>
<feature type="domain" description="MRM3-like substrate binding" evidence="5">
    <location>
        <begin position="14"/>
        <end position="97"/>
    </location>
</feature>
<comment type="similarity">
    <text evidence="1">Belongs to the class IV-like SAM-binding methyltransferase superfamily. RNA methyltransferase TrmH family.</text>
</comment>
<evidence type="ECO:0000259" key="4">
    <source>
        <dbReference type="Pfam" id="PF00588"/>
    </source>
</evidence>
<dbReference type="InterPro" id="IPR029026">
    <property type="entry name" value="tRNA_m1G_MTases_N"/>
</dbReference>
<dbReference type="OrthoDB" id="9794400at2"/>
<dbReference type="InterPro" id="IPR001537">
    <property type="entry name" value="SpoU_MeTrfase"/>
</dbReference>
<keyword evidence="7" id="KW-1185">Reference proteome</keyword>
<evidence type="ECO:0000256" key="2">
    <source>
        <dbReference type="ARBA" id="ARBA00022603"/>
    </source>
</evidence>
<dbReference type="InterPro" id="IPR051259">
    <property type="entry name" value="rRNA_Methyltransferase"/>
</dbReference>
<dbReference type="InterPro" id="IPR029028">
    <property type="entry name" value="Alpha/beta_knot_MTases"/>
</dbReference>
<dbReference type="Gene3D" id="3.40.1280.10">
    <property type="match status" value="1"/>
</dbReference>
<dbReference type="Pfam" id="PF00588">
    <property type="entry name" value="SpoU_methylase"/>
    <property type="match status" value="1"/>
</dbReference>
<sequence length="269" mass="29316">MSDSQPLVIRSHSNPTVRRLIRLRSNRTRRREKRLLVDGWRETRQAIDAGLELIGWFTCESTDSSVGADLPTSTRHLVSHSVMEKIAFGQSARGIVAEFSEPIRSLETLDLSENALVLVLDCLEKPGNIGAVFRSADAAGVEAVVLCGDGSDLYNPNAIRNSLGTVFRIPSATGSEKEVQHFLVSRGIRTIAARVESSQPLWHADLSGPLAIIMGSESKGLGDRWQSVAGQPIPGVRVPMFGEVDSLNVSVSAAVMLYEARRQRESRGD</sequence>
<name>A0A5C6DNQ4_9BACT</name>
<dbReference type="SUPFAM" id="SSF55315">
    <property type="entry name" value="L30e-like"/>
    <property type="match status" value="1"/>
</dbReference>